<keyword evidence="5" id="KW-1185">Reference proteome</keyword>
<sequence length="645" mass="68417">MQSLSARIASFAPPTSRRPKRPTWSVSATTHPLIVPKRLAEAGFFYNPSEEEPDNCQCFSCGLQLGGWDETDDPFVEQCKRGECAWGEMVCAPRVARDRDEVVTTVSDESLLPSSTTSTETRTRTFYGPGDITHWPHKPKKSWKPSVENVAAAGFVYHEGPDYVMCPYCEYTVGDWEAGDDPTEIHRAKKPNCPFFTITLDVPVPVLAKSTAKSAPKPRATRAKRGDTAASVAGSIVGDGEESVAEPAAKKGRKPRGTAAKPAATRGKGKKVAGGEVAESVMEEEEAEVEDTQGVEVEKPKRRGRPPKKTDATVEAGTSQAARSAEAEAEEEKEEVSQPSKKTRKPRATKASKKAEADAEAEAAAAAAAEAESAMEEEVQVPEVEEEADDKMEDIPEEREPTPPPPPKPASKSTSSRASKATKPAPAPTPVQTAPAAPAVEASKPSRPIKSIRQAKLDKSAAASASASSSTSKPTSASAPVPPPQSAPASSSSSARPAASSKPGSKPSSKSSSKPLPPTPQQSLAPRPQPLNQLSHFVNVPPTSPLVSPNDTGRAQLEAGLEEAAKSARQVMEDLASPRGGPAKAAAGEAGGLTAEERKMTVKELVELQLRKRGEAMEQEGEEMIRRWKEEAMVVRGQIKAALCP</sequence>
<feature type="compositionally biased region" description="Acidic residues" evidence="3">
    <location>
        <begin position="373"/>
        <end position="397"/>
    </location>
</feature>
<dbReference type="SMART" id="SM00238">
    <property type="entry name" value="BIR"/>
    <property type="match status" value="2"/>
</dbReference>
<dbReference type="InterPro" id="IPR051190">
    <property type="entry name" value="Baculoviral_IAP"/>
</dbReference>
<evidence type="ECO:0000256" key="1">
    <source>
        <dbReference type="ARBA" id="ARBA00022723"/>
    </source>
</evidence>
<accession>A0AA38LVA0</accession>
<dbReference type="InterPro" id="IPR001370">
    <property type="entry name" value="BIR_rpt"/>
</dbReference>
<name>A0AA38LVA0_9TREE</name>
<reference evidence="4" key="1">
    <citation type="journal article" date="2022" name="G3 (Bethesda)">
        <title>High quality genome of the basidiomycete yeast Dioszegia hungarica PDD-24b-2 isolated from cloud water.</title>
        <authorList>
            <person name="Jarrige D."/>
            <person name="Haridas S."/>
            <person name="Bleykasten-Grosshans C."/>
            <person name="Joly M."/>
            <person name="Nadalig T."/>
            <person name="Sancelme M."/>
            <person name="Vuilleumier S."/>
            <person name="Grigoriev I.V."/>
            <person name="Amato P."/>
            <person name="Bringel F."/>
        </authorList>
    </citation>
    <scope>NUCLEOTIDE SEQUENCE</scope>
    <source>
        <strain evidence="4">PDD-24b-2</strain>
    </source>
</reference>
<dbReference type="EMBL" id="JAKWFO010000005">
    <property type="protein sequence ID" value="KAI9636328.1"/>
    <property type="molecule type" value="Genomic_DNA"/>
</dbReference>
<feature type="compositionally biased region" description="Basic residues" evidence="3">
    <location>
        <begin position="341"/>
        <end position="352"/>
    </location>
</feature>
<proteinExistence type="predicted"/>
<dbReference type="Proteomes" id="UP001164286">
    <property type="component" value="Unassembled WGS sequence"/>
</dbReference>
<organism evidence="4 5">
    <name type="scientific">Dioszegia hungarica</name>
    <dbReference type="NCBI Taxonomy" id="4972"/>
    <lineage>
        <taxon>Eukaryota</taxon>
        <taxon>Fungi</taxon>
        <taxon>Dikarya</taxon>
        <taxon>Basidiomycota</taxon>
        <taxon>Agaricomycotina</taxon>
        <taxon>Tremellomycetes</taxon>
        <taxon>Tremellales</taxon>
        <taxon>Bulleribasidiaceae</taxon>
        <taxon>Dioszegia</taxon>
    </lineage>
</organism>
<feature type="compositionally biased region" description="Low complexity" evidence="3">
    <location>
        <begin position="580"/>
        <end position="592"/>
    </location>
</feature>
<gene>
    <name evidence="4" type="ORF">MKK02DRAFT_45032</name>
</gene>
<feature type="compositionally biased region" description="Low complexity" evidence="3">
    <location>
        <begin position="460"/>
        <end position="479"/>
    </location>
</feature>
<feature type="compositionally biased region" description="Acidic residues" evidence="3">
    <location>
        <begin position="281"/>
        <end position="293"/>
    </location>
</feature>
<dbReference type="AlphaFoldDB" id="A0AA38LVA0"/>
<evidence type="ECO:0000256" key="2">
    <source>
        <dbReference type="ARBA" id="ARBA00022833"/>
    </source>
</evidence>
<keyword evidence="1" id="KW-0479">Metal-binding</keyword>
<feature type="region of interest" description="Disordered" evidence="3">
    <location>
        <begin position="211"/>
        <end position="592"/>
    </location>
</feature>
<evidence type="ECO:0000313" key="4">
    <source>
        <dbReference type="EMBL" id="KAI9636328.1"/>
    </source>
</evidence>
<dbReference type="GeneID" id="77732407"/>
<feature type="region of interest" description="Disordered" evidence="3">
    <location>
        <begin position="1"/>
        <end position="25"/>
    </location>
</feature>
<dbReference type="Gene3D" id="1.10.1170.10">
    <property type="entry name" value="Inhibitor Of Apoptosis Protein (2mihbC-IAP-1), Chain A"/>
    <property type="match status" value="2"/>
</dbReference>
<feature type="compositionally biased region" description="Low complexity" evidence="3">
    <location>
        <begin position="362"/>
        <end position="372"/>
    </location>
</feature>
<dbReference type="PROSITE" id="PS50143">
    <property type="entry name" value="BIR_REPEAT_2"/>
    <property type="match status" value="2"/>
</dbReference>
<evidence type="ECO:0000313" key="5">
    <source>
        <dbReference type="Proteomes" id="UP001164286"/>
    </source>
</evidence>
<feature type="compositionally biased region" description="Low complexity" evidence="3">
    <location>
        <begin position="487"/>
        <end position="514"/>
    </location>
</feature>
<dbReference type="PANTHER" id="PTHR46771">
    <property type="entry name" value="DETERIN"/>
    <property type="match status" value="1"/>
</dbReference>
<evidence type="ECO:0008006" key="6">
    <source>
        <dbReference type="Google" id="ProtNLM"/>
    </source>
</evidence>
<keyword evidence="2" id="KW-0862">Zinc</keyword>
<dbReference type="RefSeq" id="XP_052946105.1">
    <property type="nucleotide sequence ID" value="XM_053093202.1"/>
</dbReference>
<evidence type="ECO:0000256" key="3">
    <source>
        <dbReference type="SAM" id="MobiDB-lite"/>
    </source>
</evidence>
<dbReference type="CDD" id="cd00022">
    <property type="entry name" value="BIR"/>
    <property type="match status" value="1"/>
</dbReference>
<comment type="caution">
    <text evidence="4">The sequence shown here is derived from an EMBL/GenBank/DDBJ whole genome shotgun (WGS) entry which is preliminary data.</text>
</comment>
<protein>
    <recommendedName>
        <fullName evidence="6">BIR-domain-containing protein</fullName>
    </recommendedName>
</protein>
<feature type="compositionally biased region" description="Low complexity" evidence="3">
    <location>
        <begin position="410"/>
        <end position="446"/>
    </location>
</feature>
<dbReference type="Pfam" id="PF00653">
    <property type="entry name" value="BIR"/>
    <property type="match status" value="2"/>
</dbReference>
<dbReference type="GO" id="GO:0046872">
    <property type="term" value="F:metal ion binding"/>
    <property type="evidence" value="ECO:0007669"/>
    <property type="project" value="UniProtKB-KW"/>
</dbReference>
<dbReference type="PANTHER" id="PTHR46771:SF5">
    <property type="entry name" value="DETERIN"/>
    <property type="match status" value="1"/>
</dbReference>
<dbReference type="SUPFAM" id="SSF57924">
    <property type="entry name" value="Inhibitor of apoptosis (IAP) repeat"/>
    <property type="match status" value="2"/>
</dbReference>